<gene>
    <name evidence="4" type="ORF">TCLT_LOCUS6326</name>
</gene>
<keyword evidence="2" id="KW-0812">Transmembrane</keyword>
<evidence type="ECO:0000256" key="2">
    <source>
        <dbReference type="SAM" id="Phobius"/>
    </source>
</evidence>
<dbReference type="AlphaFoldDB" id="A0A0N5D0K9"/>
<dbReference type="OMA" id="HYQPNGF"/>
<keyword evidence="2" id="KW-1133">Transmembrane helix</keyword>
<dbReference type="ESTHER" id="thecl-a0a0n5d0k9">
    <property type="family name" value="Gliotactin"/>
</dbReference>
<dbReference type="Proteomes" id="UP000276776">
    <property type="component" value="Unassembled WGS sequence"/>
</dbReference>
<comment type="similarity">
    <text evidence="1">Belongs to the type-B carboxylesterase/lipase family.</text>
</comment>
<evidence type="ECO:0000259" key="3">
    <source>
        <dbReference type="Pfam" id="PF00135"/>
    </source>
</evidence>
<keyword evidence="2" id="KW-0472">Membrane</keyword>
<dbReference type="Gene3D" id="3.40.50.1820">
    <property type="entry name" value="alpha/beta hydrolase"/>
    <property type="match status" value="1"/>
</dbReference>
<feature type="domain" description="Carboxylesterase type B" evidence="3">
    <location>
        <begin position="79"/>
        <end position="595"/>
    </location>
</feature>
<sequence length="674" mass="77259">MIPANYRIITVCKLINYIIICEFVCFKQQRDDVLVRLSIGDLIGQKVTVYNVPWTSDPPQSEHMWWKYFDPTSLPAVNNITVMVFLGVPYAEPPVSQRRFKSPQILTKFPGEQPFLALEHPPSCAQDVGARSSLFIKEPYPFRISEDCLYLNIFTTSISNGGRPVIVFFHGGNFQTGSANDWPGHVLSSRGVVVVTVNYRLGAFGFLSFGGSETGNYGLKDQRTALQFVQDHIAFFGGDPRQVTIVGHDAGGVSVGLHMLSPYSKGLFRAGVAMSGSEVSYHSTISKSSLAYNNMVKLGRYLGCTHTLAEHIWDCILTRSTNDIIEAVGTIPVEYNRYLFLPHVDRNFVRADPLWLLKSIPTAVINYPSPVPYLVSLNKHDGSEVLLEDRLLDRFNNFELVDQEYLENYVLEYAFRHNYTTNRQAITEAIIHRYTYWPDPSNKIAIRNEFIRMITDAYYVAPVSLSAYLHSVAGSRVFMFVNNYEFGKSWNTSLFPDWMNVCHDCDLYLLFGFPFMPKEFLQSRFTNIIWTDTDRNASQLLTSVFRQNPNLPTDSSWLAFEPRSHWYVNFNYSRHSDLTKFGSLERDYRWESVSFWNAYIPSLVQYMTTTFSPFETKIQKQLIAYQVAMGVIICILLAVLVLMCVFAYLLCNRSSERIMRKRDFHRVEHAPSLL</sequence>
<dbReference type="PANTHER" id="PTHR43903">
    <property type="entry name" value="NEUROLIGIN"/>
    <property type="match status" value="1"/>
</dbReference>
<accession>A0A0N5D0K9</accession>
<feature type="transmembrane region" description="Helical" evidence="2">
    <location>
        <begin position="623"/>
        <end position="651"/>
    </location>
</feature>
<dbReference type="EMBL" id="UYYF01004407">
    <property type="protein sequence ID" value="VDN03666.1"/>
    <property type="molecule type" value="Genomic_DNA"/>
</dbReference>
<name>A0A0N5D0K9_THECL</name>
<evidence type="ECO:0000256" key="1">
    <source>
        <dbReference type="ARBA" id="ARBA00005964"/>
    </source>
</evidence>
<evidence type="ECO:0000313" key="5">
    <source>
        <dbReference type="Proteomes" id="UP000276776"/>
    </source>
</evidence>
<proteinExistence type="inferred from homology"/>
<dbReference type="OrthoDB" id="408631at2759"/>
<dbReference type="InterPro" id="IPR029058">
    <property type="entry name" value="AB_hydrolase_fold"/>
</dbReference>
<evidence type="ECO:0000313" key="4">
    <source>
        <dbReference type="EMBL" id="VDN03666.1"/>
    </source>
</evidence>
<dbReference type="STRING" id="103827.A0A0N5D0K9"/>
<dbReference type="InterPro" id="IPR002018">
    <property type="entry name" value="CarbesteraseB"/>
</dbReference>
<dbReference type="Pfam" id="PF00135">
    <property type="entry name" value="COesterase"/>
    <property type="match status" value="1"/>
</dbReference>
<dbReference type="WBParaSite" id="TCLT_0000633701-mRNA-1">
    <property type="protein sequence ID" value="TCLT_0000633701-mRNA-1"/>
    <property type="gene ID" value="TCLT_0000633701"/>
</dbReference>
<dbReference type="InterPro" id="IPR051093">
    <property type="entry name" value="Neuroligin/BSAL"/>
</dbReference>
<reference evidence="6" key="1">
    <citation type="submission" date="2017-02" db="UniProtKB">
        <authorList>
            <consortium name="WormBaseParasite"/>
        </authorList>
    </citation>
    <scope>IDENTIFICATION</scope>
</reference>
<reference evidence="4 5" key="2">
    <citation type="submission" date="2018-11" db="EMBL/GenBank/DDBJ databases">
        <authorList>
            <consortium name="Pathogen Informatics"/>
        </authorList>
    </citation>
    <scope>NUCLEOTIDE SEQUENCE [LARGE SCALE GENOMIC DNA]</scope>
</reference>
<organism evidence="6">
    <name type="scientific">Thelazia callipaeda</name>
    <name type="common">Oriental eyeworm</name>
    <name type="synonym">Parasitic nematode</name>
    <dbReference type="NCBI Taxonomy" id="103827"/>
    <lineage>
        <taxon>Eukaryota</taxon>
        <taxon>Metazoa</taxon>
        <taxon>Ecdysozoa</taxon>
        <taxon>Nematoda</taxon>
        <taxon>Chromadorea</taxon>
        <taxon>Rhabditida</taxon>
        <taxon>Spirurina</taxon>
        <taxon>Spiruromorpha</taxon>
        <taxon>Thelazioidea</taxon>
        <taxon>Thelaziidae</taxon>
        <taxon>Thelazia</taxon>
    </lineage>
</organism>
<protein>
    <submittedName>
        <fullName evidence="6">COesterase domain-containing protein</fullName>
    </submittedName>
</protein>
<evidence type="ECO:0000313" key="6">
    <source>
        <dbReference type="WBParaSite" id="TCLT_0000633701-mRNA-1"/>
    </source>
</evidence>
<keyword evidence="5" id="KW-1185">Reference proteome</keyword>
<dbReference type="SUPFAM" id="SSF53474">
    <property type="entry name" value="alpha/beta-Hydrolases"/>
    <property type="match status" value="1"/>
</dbReference>